<dbReference type="PANTHER" id="PTHR19338">
    <property type="entry name" value="TRANSLOCASE OF INNER MITOCHONDRIAL MEMBRANE 13 HOMOLOG"/>
    <property type="match status" value="1"/>
</dbReference>
<comment type="similarity">
    <text evidence="1">Belongs to the disease resistance NB-LRR family.</text>
</comment>
<evidence type="ECO:0000256" key="4">
    <source>
        <dbReference type="ARBA" id="ARBA00022821"/>
    </source>
</evidence>
<proteinExistence type="inferred from homology"/>
<accession>A0AAE2C9K3</accession>
<sequence>MAYAALVSLTQTLDQILNYHQYCSIPLICEQPLFESLREKLRFLQAFLEDYAQIGGETLVEELEGRMRDLAHRAQDIIESHVSDQISPQDDCCGFKKGPKPVCKRCMELELQNVGDLQKVIEQIDSVIEQVMSIRKSCKVEDVQRSYTSAPASRVAPNDGNKMVGFDEDIMALKARLCGESSKLKIVSIVGMGGIG</sequence>
<evidence type="ECO:0000256" key="1">
    <source>
        <dbReference type="ARBA" id="ARBA00008894"/>
    </source>
</evidence>
<evidence type="ECO:0000256" key="3">
    <source>
        <dbReference type="ARBA" id="ARBA00022737"/>
    </source>
</evidence>
<evidence type="ECO:0000313" key="6">
    <source>
        <dbReference type="EMBL" id="KAK4414154.1"/>
    </source>
</evidence>
<evidence type="ECO:0000256" key="5">
    <source>
        <dbReference type="ARBA" id="ARBA00022840"/>
    </source>
</evidence>
<dbReference type="GO" id="GO:0005524">
    <property type="term" value="F:ATP binding"/>
    <property type="evidence" value="ECO:0007669"/>
    <property type="project" value="UniProtKB-KW"/>
</dbReference>
<keyword evidence="2" id="KW-0433">Leucine-rich repeat</keyword>
<organism evidence="6 7">
    <name type="scientific">Sesamum alatum</name>
    <dbReference type="NCBI Taxonomy" id="300844"/>
    <lineage>
        <taxon>Eukaryota</taxon>
        <taxon>Viridiplantae</taxon>
        <taxon>Streptophyta</taxon>
        <taxon>Embryophyta</taxon>
        <taxon>Tracheophyta</taxon>
        <taxon>Spermatophyta</taxon>
        <taxon>Magnoliopsida</taxon>
        <taxon>eudicotyledons</taxon>
        <taxon>Gunneridae</taxon>
        <taxon>Pentapetalae</taxon>
        <taxon>asterids</taxon>
        <taxon>lamiids</taxon>
        <taxon>Lamiales</taxon>
        <taxon>Pedaliaceae</taxon>
        <taxon>Sesamum</taxon>
    </lineage>
</organism>
<dbReference type="GO" id="GO:0006952">
    <property type="term" value="P:defense response"/>
    <property type="evidence" value="ECO:0007669"/>
    <property type="project" value="UniProtKB-KW"/>
</dbReference>
<dbReference type="PANTHER" id="PTHR19338:SF60">
    <property type="entry name" value="NB-ARC DOMAIN-CONTAINING PROTEIN"/>
    <property type="match status" value="1"/>
</dbReference>
<reference evidence="6" key="1">
    <citation type="submission" date="2020-06" db="EMBL/GenBank/DDBJ databases">
        <authorList>
            <person name="Li T."/>
            <person name="Hu X."/>
            <person name="Zhang T."/>
            <person name="Song X."/>
            <person name="Zhang H."/>
            <person name="Dai N."/>
            <person name="Sheng W."/>
            <person name="Hou X."/>
            <person name="Wei L."/>
        </authorList>
    </citation>
    <scope>NUCLEOTIDE SEQUENCE</scope>
    <source>
        <strain evidence="6">3651</strain>
        <tissue evidence="6">Leaf</tissue>
    </source>
</reference>
<dbReference type="CDD" id="cd14798">
    <property type="entry name" value="RX-CC_like"/>
    <property type="match status" value="1"/>
</dbReference>
<dbReference type="Gene3D" id="1.20.5.4130">
    <property type="match status" value="1"/>
</dbReference>
<gene>
    <name evidence="6" type="ORF">Salat_2828200</name>
</gene>
<evidence type="ECO:0000256" key="2">
    <source>
        <dbReference type="ARBA" id="ARBA00022614"/>
    </source>
</evidence>
<protein>
    <recommendedName>
        <fullName evidence="8">Disease resistance protein</fullName>
    </recommendedName>
</protein>
<reference evidence="6" key="2">
    <citation type="journal article" date="2024" name="Plant">
        <title>Genomic evolution and insights into agronomic trait innovations of Sesamum species.</title>
        <authorList>
            <person name="Miao H."/>
            <person name="Wang L."/>
            <person name="Qu L."/>
            <person name="Liu H."/>
            <person name="Sun Y."/>
            <person name="Le M."/>
            <person name="Wang Q."/>
            <person name="Wei S."/>
            <person name="Zheng Y."/>
            <person name="Lin W."/>
            <person name="Duan Y."/>
            <person name="Cao H."/>
            <person name="Xiong S."/>
            <person name="Wang X."/>
            <person name="Wei L."/>
            <person name="Li C."/>
            <person name="Ma Q."/>
            <person name="Ju M."/>
            <person name="Zhao R."/>
            <person name="Li G."/>
            <person name="Mu C."/>
            <person name="Tian Q."/>
            <person name="Mei H."/>
            <person name="Zhang T."/>
            <person name="Gao T."/>
            <person name="Zhang H."/>
        </authorList>
    </citation>
    <scope>NUCLEOTIDE SEQUENCE</scope>
    <source>
        <strain evidence="6">3651</strain>
    </source>
</reference>
<dbReference type="AlphaFoldDB" id="A0AAE2C9K3"/>
<dbReference type="EMBL" id="JACGWO010000012">
    <property type="protein sequence ID" value="KAK4414154.1"/>
    <property type="molecule type" value="Genomic_DNA"/>
</dbReference>
<keyword evidence="4" id="KW-0611">Plant defense</keyword>
<keyword evidence="3" id="KW-0677">Repeat</keyword>
<dbReference type="Proteomes" id="UP001293254">
    <property type="component" value="Unassembled WGS sequence"/>
</dbReference>
<keyword evidence="7" id="KW-1185">Reference proteome</keyword>
<comment type="caution">
    <text evidence="6">The sequence shown here is derived from an EMBL/GenBank/DDBJ whole genome shotgun (WGS) entry which is preliminary data.</text>
</comment>
<dbReference type="InterPro" id="IPR038005">
    <property type="entry name" value="RX-like_CC"/>
</dbReference>
<name>A0AAE2C9K3_9LAMI</name>
<keyword evidence="5" id="KW-0547">Nucleotide-binding</keyword>
<evidence type="ECO:0008006" key="8">
    <source>
        <dbReference type="Google" id="ProtNLM"/>
    </source>
</evidence>
<dbReference type="InterPro" id="IPR027417">
    <property type="entry name" value="P-loop_NTPase"/>
</dbReference>
<keyword evidence="5" id="KW-0067">ATP-binding</keyword>
<evidence type="ECO:0000313" key="7">
    <source>
        <dbReference type="Proteomes" id="UP001293254"/>
    </source>
</evidence>
<dbReference type="Gene3D" id="3.40.50.300">
    <property type="entry name" value="P-loop containing nucleotide triphosphate hydrolases"/>
    <property type="match status" value="1"/>
</dbReference>